<keyword evidence="10" id="KW-1185">Reference proteome</keyword>
<dbReference type="InterPro" id="IPR027104">
    <property type="entry name" value="Prp3"/>
</dbReference>
<name>L1I998_GUITC</name>
<keyword evidence="3" id="KW-0508">mRNA splicing</keyword>
<dbReference type="GO" id="GO:0000398">
    <property type="term" value="P:mRNA splicing, via spliceosome"/>
    <property type="evidence" value="ECO:0007669"/>
    <property type="project" value="InterPro"/>
</dbReference>
<dbReference type="Pfam" id="PF06544">
    <property type="entry name" value="Prp3_C"/>
    <property type="match status" value="1"/>
</dbReference>
<dbReference type="EnsemblProtists" id="EKX32783">
    <property type="protein sequence ID" value="EKX32783"/>
    <property type="gene ID" value="GUITHDRAFT_39459"/>
</dbReference>
<reference evidence="10" key="2">
    <citation type="submission" date="2012-11" db="EMBL/GenBank/DDBJ databases">
        <authorList>
            <person name="Kuo A."/>
            <person name="Curtis B.A."/>
            <person name="Tanifuji G."/>
            <person name="Burki F."/>
            <person name="Gruber A."/>
            <person name="Irimia M."/>
            <person name="Maruyama S."/>
            <person name="Arias M.C."/>
            <person name="Ball S.G."/>
            <person name="Gile G.H."/>
            <person name="Hirakawa Y."/>
            <person name="Hopkins J.F."/>
            <person name="Rensing S.A."/>
            <person name="Schmutz J."/>
            <person name="Symeonidi A."/>
            <person name="Elias M."/>
            <person name="Eveleigh R.J."/>
            <person name="Herman E.K."/>
            <person name="Klute M.J."/>
            <person name="Nakayama T."/>
            <person name="Obornik M."/>
            <person name="Reyes-Prieto A."/>
            <person name="Armbrust E.V."/>
            <person name="Aves S.J."/>
            <person name="Beiko R.G."/>
            <person name="Coutinho P."/>
            <person name="Dacks J.B."/>
            <person name="Durnford D.G."/>
            <person name="Fast N.M."/>
            <person name="Green B.R."/>
            <person name="Grisdale C."/>
            <person name="Hempe F."/>
            <person name="Henrissat B."/>
            <person name="Hoppner M.P."/>
            <person name="Ishida K.-I."/>
            <person name="Kim E."/>
            <person name="Koreny L."/>
            <person name="Kroth P.G."/>
            <person name="Liu Y."/>
            <person name="Malik S.-B."/>
            <person name="Maier U.G."/>
            <person name="McRose D."/>
            <person name="Mock T."/>
            <person name="Neilson J.A."/>
            <person name="Onodera N.T."/>
            <person name="Poole A.M."/>
            <person name="Pritham E.J."/>
            <person name="Richards T.A."/>
            <person name="Rocap G."/>
            <person name="Roy S.W."/>
            <person name="Sarai C."/>
            <person name="Schaack S."/>
            <person name="Shirato S."/>
            <person name="Slamovits C.H."/>
            <person name="Spencer D.F."/>
            <person name="Suzuki S."/>
            <person name="Worden A.Z."/>
            <person name="Zauner S."/>
            <person name="Barry K."/>
            <person name="Bell C."/>
            <person name="Bharti A.K."/>
            <person name="Crow J.A."/>
            <person name="Grimwood J."/>
            <person name="Kramer R."/>
            <person name="Lindquist E."/>
            <person name="Lucas S."/>
            <person name="Salamov A."/>
            <person name="McFadden G.I."/>
            <person name="Lane C.E."/>
            <person name="Keeling P.J."/>
            <person name="Gray M.W."/>
            <person name="Grigoriev I.V."/>
            <person name="Archibald J.M."/>
        </authorList>
    </citation>
    <scope>NUCLEOTIDE SEQUENCE</scope>
    <source>
        <strain evidence="10">CCMP2712</strain>
    </source>
</reference>
<reference evidence="9" key="3">
    <citation type="submission" date="2015-06" db="UniProtKB">
        <authorList>
            <consortium name="EnsemblProtists"/>
        </authorList>
    </citation>
    <scope>IDENTIFICATION</scope>
</reference>
<comment type="subcellular location">
    <subcellularLocation>
        <location evidence="1">Nucleus</location>
    </subcellularLocation>
</comment>
<evidence type="ECO:0000259" key="7">
    <source>
        <dbReference type="Pfam" id="PF08572"/>
    </source>
</evidence>
<reference evidence="8 10" key="1">
    <citation type="journal article" date="2012" name="Nature">
        <title>Algal genomes reveal evolutionary mosaicism and the fate of nucleomorphs.</title>
        <authorList>
            <consortium name="DOE Joint Genome Institute"/>
            <person name="Curtis B.A."/>
            <person name="Tanifuji G."/>
            <person name="Burki F."/>
            <person name="Gruber A."/>
            <person name="Irimia M."/>
            <person name="Maruyama S."/>
            <person name="Arias M.C."/>
            <person name="Ball S.G."/>
            <person name="Gile G.H."/>
            <person name="Hirakawa Y."/>
            <person name="Hopkins J.F."/>
            <person name="Kuo A."/>
            <person name="Rensing S.A."/>
            <person name="Schmutz J."/>
            <person name="Symeonidi A."/>
            <person name="Elias M."/>
            <person name="Eveleigh R.J."/>
            <person name="Herman E.K."/>
            <person name="Klute M.J."/>
            <person name="Nakayama T."/>
            <person name="Obornik M."/>
            <person name="Reyes-Prieto A."/>
            <person name="Armbrust E.V."/>
            <person name="Aves S.J."/>
            <person name="Beiko R.G."/>
            <person name="Coutinho P."/>
            <person name="Dacks J.B."/>
            <person name="Durnford D.G."/>
            <person name="Fast N.M."/>
            <person name="Green B.R."/>
            <person name="Grisdale C.J."/>
            <person name="Hempel F."/>
            <person name="Henrissat B."/>
            <person name="Hoppner M.P."/>
            <person name="Ishida K."/>
            <person name="Kim E."/>
            <person name="Koreny L."/>
            <person name="Kroth P.G."/>
            <person name="Liu Y."/>
            <person name="Malik S.B."/>
            <person name="Maier U.G."/>
            <person name="McRose D."/>
            <person name="Mock T."/>
            <person name="Neilson J.A."/>
            <person name="Onodera N.T."/>
            <person name="Poole A.M."/>
            <person name="Pritham E.J."/>
            <person name="Richards T.A."/>
            <person name="Rocap G."/>
            <person name="Roy S.W."/>
            <person name="Sarai C."/>
            <person name="Schaack S."/>
            <person name="Shirato S."/>
            <person name="Slamovits C.H."/>
            <person name="Spencer D.F."/>
            <person name="Suzuki S."/>
            <person name="Worden A.Z."/>
            <person name="Zauner S."/>
            <person name="Barry K."/>
            <person name="Bell C."/>
            <person name="Bharti A.K."/>
            <person name="Crow J.A."/>
            <person name="Grimwood J."/>
            <person name="Kramer R."/>
            <person name="Lindquist E."/>
            <person name="Lucas S."/>
            <person name="Salamov A."/>
            <person name="McFadden G.I."/>
            <person name="Lane C.E."/>
            <person name="Keeling P.J."/>
            <person name="Gray M.W."/>
            <person name="Grigoriev I.V."/>
            <person name="Archibald J.M."/>
        </authorList>
    </citation>
    <scope>NUCLEOTIDE SEQUENCE</scope>
    <source>
        <strain evidence="8 10">CCMP2712</strain>
    </source>
</reference>
<evidence type="ECO:0000256" key="1">
    <source>
        <dbReference type="ARBA" id="ARBA00004123"/>
    </source>
</evidence>
<dbReference type="RefSeq" id="XP_005819763.1">
    <property type="nucleotide sequence ID" value="XM_005819706.1"/>
</dbReference>
<keyword evidence="2" id="KW-0507">mRNA processing</keyword>
<gene>
    <name evidence="8" type="ORF">GUITHDRAFT_39459</name>
</gene>
<keyword evidence="4" id="KW-0539">Nucleus</keyword>
<dbReference type="InterPro" id="IPR013881">
    <property type="entry name" value="Pre-mRNA_splic_Prp3_dom"/>
</dbReference>
<evidence type="ECO:0000256" key="2">
    <source>
        <dbReference type="ARBA" id="ARBA00022664"/>
    </source>
</evidence>
<accession>L1I998</accession>
<dbReference type="HOGENOM" id="CLU_015750_0_0_1"/>
<dbReference type="OrthoDB" id="1698697at2759"/>
<evidence type="ECO:0000256" key="4">
    <source>
        <dbReference type="ARBA" id="ARBA00023242"/>
    </source>
</evidence>
<dbReference type="eggNOG" id="KOG2769">
    <property type="taxonomic scope" value="Eukaryota"/>
</dbReference>
<feature type="non-terminal residue" evidence="8">
    <location>
        <position position="1"/>
    </location>
</feature>
<sequence length="268" mass="31575">EQKLAVERITIYVEHPVPIEPPAEAAEPPPLPMFLTKKERKKLRRRTRMERELQRQEMVARGFIPPPEPKVKISNMMRVLAADATADPTKIEQEVKKQMAQRLKNHNDRNQARKKTAEEKRAKKLAKIEKETAFETAVHLYKIGDLQSKQNRYKIDVNAQYYKLHGIGIISDESCLLVIEGGIRSLNKFRKLLERRIKWNKTAEDEEEEEEEMKEEEGKNFCKLVWVGRLAKANFPEFKFEVARSEGNARDLLRRRNVEHYWDLVKNF</sequence>
<evidence type="ECO:0000313" key="8">
    <source>
        <dbReference type="EMBL" id="EKX32783.1"/>
    </source>
</evidence>
<dbReference type="AlphaFoldDB" id="L1I998"/>
<dbReference type="EMBL" id="JH993172">
    <property type="protein sequence ID" value="EKX32783.1"/>
    <property type="molecule type" value="Genomic_DNA"/>
</dbReference>
<organism evidence="8">
    <name type="scientific">Guillardia theta (strain CCMP2712)</name>
    <name type="common">Cryptophyte</name>
    <dbReference type="NCBI Taxonomy" id="905079"/>
    <lineage>
        <taxon>Eukaryota</taxon>
        <taxon>Cryptophyceae</taxon>
        <taxon>Pyrenomonadales</taxon>
        <taxon>Geminigeraceae</taxon>
        <taxon>Guillardia</taxon>
    </lineage>
</organism>
<dbReference type="CDD" id="cd24162">
    <property type="entry name" value="Prp3_C"/>
    <property type="match status" value="1"/>
</dbReference>
<dbReference type="GO" id="GO:0046540">
    <property type="term" value="C:U4/U6 x U5 tri-snRNP complex"/>
    <property type="evidence" value="ECO:0007669"/>
    <property type="project" value="InterPro"/>
</dbReference>
<feature type="non-terminal residue" evidence="8">
    <location>
        <position position="268"/>
    </location>
</feature>
<evidence type="ECO:0000313" key="9">
    <source>
        <dbReference type="EnsemblProtists" id="EKX32783"/>
    </source>
</evidence>
<feature type="coiled-coil region" evidence="5">
    <location>
        <begin position="189"/>
        <end position="220"/>
    </location>
</feature>
<dbReference type="PANTHER" id="PTHR14212">
    <property type="entry name" value="U4/U6-ASSOCIATED RNA SPLICING FACTOR-RELATED"/>
    <property type="match status" value="1"/>
</dbReference>
<dbReference type="PANTHER" id="PTHR14212:SF0">
    <property type="entry name" value="U4_U6 SMALL NUCLEAR RIBONUCLEOPROTEIN PRP3"/>
    <property type="match status" value="1"/>
</dbReference>
<dbReference type="PaxDb" id="55529-EKX32783"/>
<evidence type="ECO:0000256" key="3">
    <source>
        <dbReference type="ARBA" id="ARBA00023187"/>
    </source>
</evidence>
<proteinExistence type="predicted"/>
<dbReference type="InterPro" id="IPR010541">
    <property type="entry name" value="Prp3_C"/>
</dbReference>
<feature type="domain" description="Pre-mRNA-splicing factor 3" evidence="7">
    <location>
        <begin position="7"/>
        <end position="116"/>
    </location>
</feature>
<keyword evidence="5" id="KW-0175">Coiled coil</keyword>
<evidence type="ECO:0000256" key="5">
    <source>
        <dbReference type="SAM" id="Coils"/>
    </source>
</evidence>
<dbReference type="OMA" id="WQGSVEK"/>
<dbReference type="KEGG" id="gtt:GUITHDRAFT_39459"/>
<protein>
    <submittedName>
        <fullName evidence="8 9">Uncharacterized protein</fullName>
    </submittedName>
</protein>
<evidence type="ECO:0000259" key="6">
    <source>
        <dbReference type="Pfam" id="PF06544"/>
    </source>
</evidence>
<dbReference type="Proteomes" id="UP000011087">
    <property type="component" value="Unassembled WGS sequence"/>
</dbReference>
<dbReference type="Pfam" id="PF08572">
    <property type="entry name" value="PRP3"/>
    <property type="match status" value="1"/>
</dbReference>
<dbReference type="STRING" id="905079.L1I998"/>
<evidence type="ECO:0000313" key="10">
    <source>
        <dbReference type="Proteomes" id="UP000011087"/>
    </source>
</evidence>
<dbReference type="GeneID" id="17289505"/>
<feature type="domain" description="Small nuclear ribonucleoprotein Prp3 C-terminal" evidence="6">
    <location>
        <begin position="140"/>
        <end position="265"/>
    </location>
</feature>